<accession>A0A7W4Z7R6</accession>
<keyword evidence="7" id="KW-1185">Reference proteome</keyword>
<evidence type="ECO:0000256" key="1">
    <source>
        <dbReference type="ARBA" id="ARBA00022741"/>
    </source>
</evidence>
<dbReference type="InterPro" id="IPR027417">
    <property type="entry name" value="P-loop_NTPase"/>
</dbReference>
<evidence type="ECO:0000313" key="7">
    <source>
        <dbReference type="Proteomes" id="UP000537130"/>
    </source>
</evidence>
<reference evidence="6 7" key="1">
    <citation type="submission" date="2020-08" db="EMBL/GenBank/DDBJ databases">
        <title>Genomic Encyclopedia of Type Strains, Phase III (KMG-III): the genomes of soil and plant-associated and newly described type strains.</title>
        <authorList>
            <person name="Whitman W."/>
        </authorList>
    </citation>
    <scope>NUCLEOTIDE SEQUENCE [LARGE SCALE GENOMIC DNA]</scope>
    <source>
        <strain evidence="6 7">CECT 8654</strain>
    </source>
</reference>
<dbReference type="Gene3D" id="3.40.50.300">
    <property type="entry name" value="P-loop containing nucleotide triphosphate hydrolases"/>
    <property type="match status" value="1"/>
</dbReference>
<organism evidence="6 7">
    <name type="scientific">Litorivivens lipolytica</name>
    <dbReference type="NCBI Taxonomy" id="1524264"/>
    <lineage>
        <taxon>Bacteria</taxon>
        <taxon>Pseudomonadati</taxon>
        <taxon>Pseudomonadota</taxon>
        <taxon>Gammaproteobacteria</taxon>
        <taxon>Litorivivens</taxon>
    </lineage>
</organism>
<comment type="caution">
    <text evidence="6">The sequence shown here is derived from an EMBL/GenBank/DDBJ whole genome shotgun (WGS) entry which is preliminary data.</text>
</comment>
<dbReference type="GO" id="GO:0005524">
    <property type="term" value="F:ATP binding"/>
    <property type="evidence" value="ECO:0007669"/>
    <property type="project" value="UniProtKB-KW"/>
</dbReference>
<protein>
    <recommendedName>
        <fullName evidence="4">Uncharacterized AAA domain-containing protein ycf46</fullName>
    </recommendedName>
</protein>
<feature type="domain" description="AAA+ ATPase" evidence="5">
    <location>
        <begin position="263"/>
        <end position="396"/>
    </location>
</feature>
<dbReference type="PANTHER" id="PTHR42960">
    <property type="entry name" value="YCF46 PROTEIN"/>
    <property type="match status" value="1"/>
</dbReference>
<evidence type="ECO:0000256" key="3">
    <source>
        <dbReference type="ARBA" id="ARBA00038088"/>
    </source>
</evidence>
<evidence type="ECO:0000256" key="2">
    <source>
        <dbReference type="ARBA" id="ARBA00022840"/>
    </source>
</evidence>
<dbReference type="Proteomes" id="UP000537130">
    <property type="component" value="Unassembled WGS sequence"/>
</dbReference>
<proteinExistence type="inferred from homology"/>
<dbReference type="Gene3D" id="1.10.8.60">
    <property type="match status" value="1"/>
</dbReference>
<keyword evidence="2" id="KW-0067">ATP-binding</keyword>
<evidence type="ECO:0000256" key="4">
    <source>
        <dbReference type="ARBA" id="ARBA00040480"/>
    </source>
</evidence>
<comment type="similarity">
    <text evidence="3">Belongs to the AAA ATPase family. Highly divergent.</text>
</comment>
<dbReference type="RefSeq" id="WP_183411082.1">
    <property type="nucleotide sequence ID" value="NZ_JACHWY010000003.1"/>
</dbReference>
<sequence length="490" mass="54296">MNDAHDLNLILEARTPLVVLETFEETRALQLLTRVAVKRACALHCWSATEGINYLGFGHKIESDDDLADPERALRAIKKQNQPAIIALCDFHPYLTNPLIVRLVKDIALGDEKTRPTLVLISHSLKMPPELTRLSAYFRMRLPTEAQLEAVIREEARLWAGENGGHRVRTDQQTLSQLMNNLKGLSFDDSRRLIRSAIRDDGAIDESDLPEINRAKFQLMDMEGVLSFEYNTEKFSSVGGLHGLKHWLEQRKGAFLNGSSKDTPKGVMLLGVQGGGKSLAAKAIAGVWGLPLLRLDFAALYNKYIGETEKNLREALELAELMSPCVLWIDEIEKGLANGGSDDGTSRRIQGTLLTWLSERSKPVFVCCTSNDISGLPPELVRKGRLDEIFFVDLPDEAVRRDIFEIHLTKRDQSPGLFDLPLLSAASAGFSGAEIEQAIVSGLYTCAAQGTDLTTETLLHAIANTRPLSVVMGEKIQALRDWANDRTVMA</sequence>
<evidence type="ECO:0000259" key="5">
    <source>
        <dbReference type="SMART" id="SM00382"/>
    </source>
</evidence>
<dbReference type="SMART" id="SM00382">
    <property type="entry name" value="AAA"/>
    <property type="match status" value="1"/>
</dbReference>
<dbReference type="GO" id="GO:0016887">
    <property type="term" value="F:ATP hydrolysis activity"/>
    <property type="evidence" value="ECO:0007669"/>
    <property type="project" value="InterPro"/>
</dbReference>
<dbReference type="InterPro" id="IPR003593">
    <property type="entry name" value="AAA+_ATPase"/>
</dbReference>
<keyword evidence="1" id="KW-0547">Nucleotide-binding</keyword>
<dbReference type="Pfam" id="PF00004">
    <property type="entry name" value="AAA"/>
    <property type="match status" value="1"/>
</dbReference>
<dbReference type="EMBL" id="JACHWY010000003">
    <property type="protein sequence ID" value="MBB3048290.1"/>
    <property type="molecule type" value="Genomic_DNA"/>
</dbReference>
<evidence type="ECO:0000313" key="6">
    <source>
        <dbReference type="EMBL" id="MBB3048290.1"/>
    </source>
</evidence>
<name>A0A7W4Z7R6_9GAMM</name>
<dbReference type="InterPro" id="IPR052381">
    <property type="entry name" value="AAA_domain_protein"/>
</dbReference>
<dbReference type="AlphaFoldDB" id="A0A7W4Z7R6"/>
<dbReference type="InterPro" id="IPR003959">
    <property type="entry name" value="ATPase_AAA_core"/>
</dbReference>
<gene>
    <name evidence="6" type="ORF">FHR99_002564</name>
</gene>
<dbReference type="SUPFAM" id="SSF52540">
    <property type="entry name" value="P-loop containing nucleoside triphosphate hydrolases"/>
    <property type="match status" value="1"/>
</dbReference>
<dbReference type="PANTHER" id="PTHR42960:SF1">
    <property type="entry name" value="YCF46 PROTEIN"/>
    <property type="match status" value="1"/>
</dbReference>